<dbReference type="CDD" id="cd00829">
    <property type="entry name" value="SCP-x_thiolase"/>
    <property type="match status" value="1"/>
</dbReference>
<dbReference type="Proteomes" id="UP000235005">
    <property type="component" value="Unassembled WGS sequence"/>
</dbReference>
<dbReference type="OrthoDB" id="7053663at2"/>
<feature type="domain" description="Thiolase C-terminal" evidence="1">
    <location>
        <begin position="254"/>
        <end position="380"/>
    </location>
</feature>
<dbReference type="InterPro" id="IPR055140">
    <property type="entry name" value="Thiolase_C_2"/>
</dbReference>
<dbReference type="EMBL" id="PKUS01000008">
    <property type="protein sequence ID" value="PLW69175.1"/>
    <property type="molecule type" value="Genomic_DNA"/>
</dbReference>
<protein>
    <submittedName>
        <fullName evidence="2">Transporter</fullName>
    </submittedName>
</protein>
<sequence length="387" mass="41021">MFKDIACIVGIGETGYCRKPGSGMSEERLQLQASVAALHDAGLKGKEIDGILAFPNLGKSEAFAASLGSENLRFAATIHMGGASPVASLRMAAMAVTQGAANHVLIPGAWNGYSGARVRETVTTDKNSIPGGAIAWDYYLPQGLTVPPQWYALMCRRHMHEYGTTHEQMGAVAVAMRKHAQLNPGALMCGKPLTLEQYMASPMLADPYRVNDCCLETDGGAAFIVTTVERARDLGKTPIYIMGAASGQPYPADEFTTRKDFHQTGLSIAAPEAFRMAGVTPADMDFAQIYDCFTFEVIQQLEEAGFCQRGEGGSFVEDGGIELGGKLPVNTSGGLLSEAHSLGLGHVVEAVKQLRGEAGDRQVAGAELGVVTGWGDFGDGSIAILRR</sequence>
<name>A0A2N5X3V7_9GAMM</name>
<proteinExistence type="predicted"/>
<comment type="caution">
    <text evidence="2">The sequence shown here is derived from an EMBL/GenBank/DDBJ whole genome shotgun (WGS) entry which is preliminary data.</text>
</comment>
<reference evidence="2 3" key="1">
    <citation type="submission" date="2018-01" db="EMBL/GenBank/DDBJ databases">
        <title>The draft genome sequence of Halioglobus lutimaris HF004.</title>
        <authorList>
            <person name="Du Z.-J."/>
            <person name="Shi M.-J."/>
        </authorList>
    </citation>
    <scope>NUCLEOTIDE SEQUENCE [LARGE SCALE GENOMIC DNA]</scope>
    <source>
        <strain evidence="2 3">HF004</strain>
    </source>
</reference>
<gene>
    <name evidence="2" type="ORF">C0039_08930</name>
</gene>
<dbReference type="AlphaFoldDB" id="A0A2N5X3V7"/>
<dbReference type="Pfam" id="PF22691">
    <property type="entry name" value="Thiolase_C_1"/>
    <property type="match status" value="1"/>
</dbReference>
<accession>A0A2N5X3V7</accession>
<keyword evidence="3" id="KW-1185">Reference proteome</keyword>
<organism evidence="2 3">
    <name type="scientific">Pseudohalioglobus lutimaris</name>
    <dbReference type="NCBI Taxonomy" id="1737061"/>
    <lineage>
        <taxon>Bacteria</taxon>
        <taxon>Pseudomonadati</taxon>
        <taxon>Pseudomonadota</taxon>
        <taxon>Gammaproteobacteria</taxon>
        <taxon>Cellvibrionales</taxon>
        <taxon>Halieaceae</taxon>
        <taxon>Pseudohalioglobus</taxon>
    </lineage>
</organism>
<dbReference type="InterPro" id="IPR016039">
    <property type="entry name" value="Thiolase-like"/>
</dbReference>
<dbReference type="PIRSF" id="PIRSF000429">
    <property type="entry name" value="Ac-CoA_Ac_transf"/>
    <property type="match status" value="1"/>
</dbReference>
<dbReference type="InterPro" id="IPR002155">
    <property type="entry name" value="Thiolase"/>
</dbReference>
<dbReference type="GO" id="GO:0003988">
    <property type="term" value="F:acetyl-CoA C-acyltransferase activity"/>
    <property type="evidence" value="ECO:0007669"/>
    <property type="project" value="UniProtKB-ARBA"/>
</dbReference>
<evidence type="ECO:0000313" key="3">
    <source>
        <dbReference type="Proteomes" id="UP000235005"/>
    </source>
</evidence>
<dbReference type="PANTHER" id="PTHR42870:SF1">
    <property type="entry name" value="NON-SPECIFIC LIPID-TRANSFER PROTEIN-LIKE 2"/>
    <property type="match status" value="1"/>
</dbReference>
<dbReference type="PANTHER" id="PTHR42870">
    <property type="entry name" value="ACETYL-COA C-ACETYLTRANSFERASE"/>
    <property type="match status" value="1"/>
</dbReference>
<evidence type="ECO:0000259" key="1">
    <source>
        <dbReference type="Pfam" id="PF22691"/>
    </source>
</evidence>
<dbReference type="Gene3D" id="3.40.47.10">
    <property type="match status" value="1"/>
</dbReference>
<evidence type="ECO:0000313" key="2">
    <source>
        <dbReference type="EMBL" id="PLW69175.1"/>
    </source>
</evidence>
<dbReference type="SUPFAM" id="SSF53901">
    <property type="entry name" value="Thiolase-like"/>
    <property type="match status" value="2"/>
</dbReference>